<keyword evidence="1" id="KW-0472">Membrane</keyword>
<gene>
    <name evidence="2" type="ordered locus">Jden_1341</name>
</gene>
<dbReference type="OrthoDB" id="4816288at2"/>
<dbReference type="InterPro" id="IPR035992">
    <property type="entry name" value="Ricin_B-like_lectins"/>
</dbReference>
<evidence type="ECO:0000313" key="2">
    <source>
        <dbReference type="EMBL" id="ACV08997.1"/>
    </source>
</evidence>
<dbReference type="SUPFAM" id="SSF50370">
    <property type="entry name" value="Ricin B-like lectins"/>
    <property type="match status" value="1"/>
</dbReference>
<dbReference type="HOGENOM" id="CLU_540411_0_0_11"/>
<dbReference type="Gene3D" id="2.80.10.50">
    <property type="match status" value="1"/>
</dbReference>
<keyword evidence="1" id="KW-1133">Transmembrane helix</keyword>
<dbReference type="CDD" id="cd00161">
    <property type="entry name" value="beta-trefoil_Ricin-like"/>
    <property type="match status" value="1"/>
</dbReference>
<keyword evidence="1" id="KW-0812">Transmembrane</keyword>
<dbReference type="eggNOG" id="COG4726">
    <property type="taxonomic scope" value="Bacteria"/>
</dbReference>
<feature type="transmembrane region" description="Helical" evidence="1">
    <location>
        <begin position="26"/>
        <end position="49"/>
    </location>
</feature>
<sequence>MNGTHKHGELNMLGWRLRRDPEEGMALMSAMLLMIVITMLSLLVLGFVVSELRPTLYTNKNIRTSSAAQAGIEATISQIRNATTTDAAGNVVGDIHQLPCYVNGPVEGAPEGTTFTASVSYFAEDPVGRDEEWRADNALRCYTSGATIGLRAVPRYAVVRSEGLDPSAVVMDNVADRMIEATYTFPLMTRTISGGQILDANSQFCLVAETTSAGSTARFRPITGELCKEPNERNLWSWRSDYMIHLSSSDLDGRVPLCLSGRATGSTPTRMTLRPCTLGSADPDGQRFAWIGSHTWQGQNAANTNRANSYIVNSDGTVSNGDYISVSTSTGNPKPKPLPAVGKGNASYATSQVVNQAEFGRCLDVTNATISYAFMISYPCKQDPTGNGAFDWNHKWFYTEPDADLGQTSVVTKIRVNDGTNRCLITPSSAGIVAGTRPSGVNVGSYSAHRFPRFLTSSGATDCSSQNTQWTRYGNTGDSNEWTIQDRNGRCLSVANIPGLFGWSAIVVQPCDGGDYQKWNVPDDPNTAAVGDFNEVTNREP</sequence>
<dbReference type="KEGG" id="jde:Jden_1341"/>
<reference evidence="2 3" key="1">
    <citation type="journal article" date="2009" name="Stand. Genomic Sci.">
        <title>Complete genome sequence of Jonesia denitrificans type strain (Prevot 55134).</title>
        <authorList>
            <person name="Pukall R."/>
            <person name="Gehrich-Schroter G."/>
            <person name="Lapidus A."/>
            <person name="Nolan M."/>
            <person name="Glavina Del Rio T."/>
            <person name="Lucas S."/>
            <person name="Chen F."/>
            <person name="Tice H."/>
            <person name="Pitluck S."/>
            <person name="Cheng J.F."/>
            <person name="Copeland A."/>
            <person name="Saunders E."/>
            <person name="Brettin T."/>
            <person name="Detter J.C."/>
            <person name="Bruce D."/>
            <person name="Goodwin L."/>
            <person name="Pati A."/>
            <person name="Ivanova N."/>
            <person name="Mavromatis K."/>
            <person name="Ovchinnikova G."/>
            <person name="Chen A."/>
            <person name="Palaniappan K."/>
            <person name="Land M."/>
            <person name="Hauser L."/>
            <person name="Chang Y.J."/>
            <person name="Jeffries C.D."/>
            <person name="Chain P."/>
            <person name="Goker M."/>
            <person name="Bristow J."/>
            <person name="Eisen J.A."/>
            <person name="Markowitz V."/>
            <person name="Hugenholtz P."/>
            <person name="Kyrpides N.C."/>
            <person name="Klenk H.P."/>
            <person name="Han C."/>
        </authorList>
    </citation>
    <scope>NUCLEOTIDE SEQUENCE [LARGE SCALE GENOMIC DNA]</scope>
    <source>
        <strain evidence="3">ATCC 14870 / DSM 20603 / BCRC 15368 / CIP 55.134 / JCM 11481 / NBRC 15587 / NCTC 10816 / Prevot 55134</strain>
    </source>
</reference>
<dbReference type="RefSeq" id="WP_015771625.1">
    <property type="nucleotide sequence ID" value="NC_013174.1"/>
</dbReference>
<dbReference type="STRING" id="471856.Jden_1341"/>
<accession>C7R4E0</accession>
<dbReference type="EMBL" id="CP001706">
    <property type="protein sequence ID" value="ACV08997.1"/>
    <property type="molecule type" value="Genomic_DNA"/>
</dbReference>
<protein>
    <submittedName>
        <fullName evidence="2">Uncharacterized protein</fullName>
    </submittedName>
</protein>
<name>C7R4E0_JONDD</name>
<organism evidence="2 3">
    <name type="scientific">Jonesia denitrificans (strain ATCC 14870 / DSM 20603 / BCRC 15368 / CIP 55.134 / JCM 11481 / NBRC 15587 / NCTC 10816 / Prevot 55134)</name>
    <name type="common">Listeria denitrificans</name>
    <dbReference type="NCBI Taxonomy" id="471856"/>
    <lineage>
        <taxon>Bacteria</taxon>
        <taxon>Bacillati</taxon>
        <taxon>Actinomycetota</taxon>
        <taxon>Actinomycetes</taxon>
        <taxon>Micrococcales</taxon>
        <taxon>Jonesiaceae</taxon>
        <taxon>Jonesia</taxon>
    </lineage>
</organism>
<dbReference type="PROSITE" id="PS50231">
    <property type="entry name" value="RICIN_B_LECTIN"/>
    <property type="match status" value="2"/>
</dbReference>
<proteinExistence type="predicted"/>
<dbReference type="AlphaFoldDB" id="C7R4E0"/>
<dbReference type="Proteomes" id="UP000000628">
    <property type="component" value="Chromosome"/>
</dbReference>
<evidence type="ECO:0000256" key="1">
    <source>
        <dbReference type="SAM" id="Phobius"/>
    </source>
</evidence>
<evidence type="ECO:0000313" key="3">
    <source>
        <dbReference type="Proteomes" id="UP000000628"/>
    </source>
</evidence>
<keyword evidence="3" id="KW-1185">Reference proteome</keyword>